<protein>
    <submittedName>
        <fullName evidence="2">Membrane protein</fullName>
    </submittedName>
</protein>
<feature type="transmembrane region" description="Helical" evidence="1">
    <location>
        <begin position="12"/>
        <end position="31"/>
    </location>
</feature>
<feature type="transmembrane region" description="Helical" evidence="1">
    <location>
        <begin position="110"/>
        <end position="134"/>
    </location>
</feature>
<feature type="transmembrane region" description="Helical" evidence="1">
    <location>
        <begin position="140"/>
        <end position="164"/>
    </location>
</feature>
<reference evidence="2" key="1">
    <citation type="submission" date="2021-01" db="EMBL/GenBank/DDBJ databases">
        <title>Genomic Encyclopedia of Type Strains, Phase IV (KMG-IV): sequencing the most valuable type-strain genomes for metagenomic binning, comparative biology and taxonomic classification.</title>
        <authorList>
            <person name="Goeker M."/>
        </authorList>
    </citation>
    <scope>NUCLEOTIDE SEQUENCE</scope>
    <source>
        <strain evidence="2">DSM 23230</strain>
    </source>
</reference>
<dbReference type="GO" id="GO:0022857">
    <property type="term" value="F:transmembrane transporter activity"/>
    <property type="evidence" value="ECO:0007669"/>
    <property type="project" value="InterPro"/>
</dbReference>
<evidence type="ECO:0000256" key="1">
    <source>
        <dbReference type="SAM" id="Phobius"/>
    </source>
</evidence>
<sequence length="175" mass="18334">MNFETRDLAIVGILGGIAIMLSFTPLGFIPVPTAAGSATIMHIPVIIGAVIEGPIVGALIGLIFGLASFIRGAAFFSDPLVAILPRILIGITAAYSYLWTKDMITKMGSVIFAAIIGTVTNTIGVLSLALWRGYLPNVETFWVTAVTHGLPEIIVGSLITVAVVKALKRADISSL</sequence>
<evidence type="ECO:0000313" key="3">
    <source>
        <dbReference type="Proteomes" id="UP000774000"/>
    </source>
</evidence>
<dbReference type="RefSeq" id="WP_204701928.1">
    <property type="nucleotide sequence ID" value="NZ_JAFBDQ010000010.1"/>
</dbReference>
<gene>
    <name evidence="2" type="ORF">JOC47_002020</name>
</gene>
<feature type="transmembrane region" description="Helical" evidence="1">
    <location>
        <begin position="79"/>
        <end position="98"/>
    </location>
</feature>
<comment type="caution">
    <text evidence="2">The sequence shown here is derived from an EMBL/GenBank/DDBJ whole genome shotgun (WGS) entry which is preliminary data.</text>
</comment>
<keyword evidence="3" id="KW-1185">Reference proteome</keyword>
<dbReference type="Pfam" id="PF12822">
    <property type="entry name" value="ECF_trnsprt"/>
    <property type="match status" value="1"/>
</dbReference>
<dbReference type="InterPro" id="IPR024529">
    <property type="entry name" value="ECF_trnsprt_substrate-spec"/>
</dbReference>
<dbReference type="Gene3D" id="1.10.1760.20">
    <property type="match status" value="1"/>
</dbReference>
<accession>A0A939BMQ9</accession>
<evidence type="ECO:0000313" key="2">
    <source>
        <dbReference type="EMBL" id="MBM7557165.1"/>
    </source>
</evidence>
<keyword evidence="1" id="KW-0812">Transmembrane</keyword>
<dbReference type="Proteomes" id="UP000774000">
    <property type="component" value="Unassembled WGS sequence"/>
</dbReference>
<keyword evidence="1" id="KW-0472">Membrane</keyword>
<feature type="transmembrane region" description="Helical" evidence="1">
    <location>
        <begin position="43"/>
        <end position="67"/>
    </location>
</feature>
<organism evidence="2 3">
    <name type="scientific">Halanaerobacter jeridensis</name>
    <dbReference type="NCBI Taxonomy" id="706427"/>
    <lineage>
        <taxon>Bacteria</taxon>
        <taxon>Bacillati</taxon>
        <taxon>Bacillota</taxon>
        <taxon>Clostridia</taxon>
        <taxon>Halanaerobiales</taxon>
        <taxon>Halobacteroidaceae</taxon>
        <taxon>Halanaerobacter</taxon>
    </lineage>
</organism>
<dbReference type="AlphaFoldDB" id="A0A939BMQ9"/>
<name>A0A939BMQ9_9FIRM</name>
<proteinExistence type="predicted"/>
<dbReference type="EMBL" id="JAFBDQ010000010">
    <property type="protein sequence ID" value="MBM7557165.1"/>
    <property type="molecule type" value="Genomic_DNA"/>
</dbReference>
<keyword evidence="1" id="KW-1133">Transmembrane helix</keyword>